<dbReference type="RefSeq" id="XP_001795684.1">
    <property type="nucleotide sequence ID" value="XM_001795632.1"/>
</dbReference>
<dbReference type="KEGG" id="pno:SNOG_05277"/>
<evidence type="ECO:0000256" key="1">
    <source>
        <dbReference type="SAM" id="MobiDB-lite"/>
    </source>
</evidence>
<dbReference type="EMBL" id="CH445331">
    <property type="protein sequence ID" value="EAT87668.1"/>
    <property type="molecule type" value="Genomic_DNA"/>
</dbReference>
<proteinExistence type="predicted"/>
<name>Q0USI7_PHANO</name>
<dbReference type="HOGENOM" id="CLU_2038886_0_0_1"/>
<dbReference type="Proteomes" id="UP000001055">
    <property type="component" value="Unassembled WGS sequence"/>
</dbReference>
<dbReference type="VEuPathDB" id="FungiDB:JI435_440690"/>
<dbReference type="AlphaFoldDB" id="Q0USI7"/>
<dbReference type="GeneID" id="5972559"/>
<evidence type="ECO:0000313" key="3">
    <source>
        <dbReference type="Proteomes" id="UP000001055"/>
    </source>
</evidence>
<sequence>MAVRALMYTLLELPLGLHDVGVVLHSTMSIEGVAFRPPAPTLQHHLPPFNFVLLFLHPYTPRHLMIPTLIGMISGLPSAPSEETTPRTFDAKSGLADDQRPESASQLRYTSCVLAANEGKT</sequence>
<protein>
    <submittedName>
        <fullName evidence="2">Uncharacterized protein</fullName>
    </submittedName>
</protein>
<accession>Q0USI7</accession>
<organism evidence="2 3">
    <name type="scientific">Phaeosphaeria nodorum (strain SN15 / ATCC MYA-4574 / FGSC 10173)</name>
    <name type="common">Glume blotch fungus</name>
    <name type="synonym">Parastagonospora nodorum</name>
    <dbReference type="NCBI Taxonomy" id="321614"/>
    <lineage>
        <taxon>Eukaryota</taxon>
        <taxon>Fungi</taxon>
        <taxon>Dikarya</taxon>
        <taxon>Ascomycota</taxon>
        <taxon>Pezizomycotina</taxon>
        <taxon>Dothideomycetes</taxon>
        <taxon>Pleosporomycetidae</taxon>
        <taxon>Pleosporales</taxon>
        <taxon>Pleosporineae</taxon>
        <taxon>Phaeosphaeriaceae</taxon>
        <taxon>Parastagonospora</taxon>
    </lineage>
</organism>
<evidence type="ECO:0000313" key="2">
    <source>
        <dbReference type="EMBL" id="EAT87668.1"/>
    </source>
</evidence>
<gene>
    <name evidence="2" type="ORF">SNOG_05277</name>
</gene>
<dbReference type="InParanoid" id="Q0USI7"/>
<feature type="region of interest" description="Disordered" evidence="1">
    <location>
        <begin position="77"/>
        <end position="105"/>
    </location>
</feature>
<reference evidence="3" key="1">
    <citation type="journal article" date="2007" name="Plant Cell">
        <title>Dothideomycete-plant interactions illuminated by genome sequencing and EST analysis of the wheat pathogen Stagonospora nodorum.</title>
        <authorList>
            <person name="Hane J.K."/>
            <person name="Lowe R.G."/>
            <person name="Solomon P.S."/>
            <person name="Tan K.C."/>
            <person name="Schoch C.L."/>
            <person name="Spatafora J.W."/>
            <person name="Crous P.W."/>
            <person name="Kodira C."/>
            <person name="Birren B.W."/>
            <person name="Galagan J.E."/>
            <person name="Torriani S.F."/>
            <person name="McDonald B.A."/>
            <person name="Oliver R.P."/>
        </authorList>
    </citation>
    <scope>NUCLEOTIDE SEQUENCE [LARGE SCALE GENOMIC DNA]</scope>
    <source>
        <strain evidence="3">SN15 / ATCC MYA-4574 / FGSC 10173</strain>
    </source>
</reference>